<feature type="region of interest" description="Disordered" evidence="10">
    <location>
        <begin position="1"/>
        <end position="48"/>
    </location>
</feature>
<keyword evidence="8 9" id="KW-0472">Membrane</keyword>
<feature type="transmembrane region" description="Helical" evidence="9">
    <location>
        <begin position="202"/>
        <end position="227"/>
    </location>
</feature>
<comment type="caution">
    <text evidence="11">The sequence shown here is derived from an EMBL/GenBank/DDBJ whole genome shotgun (WGS) entry which is preliminary data.</text>
</comment>
<evidence type="ECO:0000256" key="2">
    <source>
        <dbReference type="ARBA" id="ARBA00022448"/>
    </source>
</evidence>
<reference evidence="11" key="1">
    <citation type="journal article" date="2022" name="bioRxiv">
        <title>Genomics of Preaxostyla Flagellates Illuminates Evolutionary Transitions and the Path Towards Mitochondrial Loss.</title>
        <authorList>
            <person name="Novak L.V.F."/>
            <person name="Treitli S.C."/>
            <person name="Pyrih J."/>
            <person name="Halakuc P."/>
            <person name="Pipaliya S.V."/>
            <person name="Vacek V."/>
            <person name="Brzon O."/>
            <person name="Soukal P."/>
            <person name="Eme L."/>
            <person name="Dacks J.B."/>
            <person name="Karnkowska A."/>
            <person name="Elias M."/>
            <person name="Hampl V."/>
        </authorList>
    </citation>
    <scope>NUCLEOTIDE SEQUENCE</scope>
    <source>
        <strain evidence="11">RCP-MX</strain>
    </source>
</reference>
<dbReference type="InterPro" id="IPR005578">
    <property type="entry name" value="Yif1_fam"/>
</dbReference>
<comment type="similarity">
    <text evidence="1 9">Belongs to the YIF1 family.</text>
</comment>
<evidence type="ECO:0000313" key="11">
    <source>
        <dbReference type="EMBL" id="KAJ4459888.1"/>
    </source>
</evidence>
<feature type="transmembrane region" description="Helical" evidence="9">
    <location>
        <begin position="233"/>
        <end position="253"/>
    </location>
</feature>
<feature type="transmembrane region" description="Helical" evidence="9">
    <location>
        <begin position="144"/>
        <end position="162"/>
    </location>
</feature>
<protein>
    <recommendedName>
        <fullName evidence="9">Protein YIF1</fullName>
    </recommendedName>
</protein>
<evidence type="ECO:0000256" key="4">
    <source>
        <dbReference type="ARBA" id="ARBA00022824"/>
    </source>
</evidence>
<evidence type="ECO:0000256" key="7">
    <source>
        <dbReference type="ARBA" id="ARBA00023034"/>
    </source>
</evidence>
<evidence type="ECO:0000256" key="10">
    <source>
        <dbReference type="SAM" id="MobiDB-lite"/>
    </source>
</evidence>
<evidence type="ECO:0000256" key="9">
    <source>
        <dbReference type="RuleBase" id="RU368073"/>
    </source>
</evidence>
<dbReference type="Proteomes" id="UP001141327">
    <property type="component" value="Unassembled WGS sequence"/>
</dbReference>
<accession>A0ABQ8UNL5</accession>
<dbReference type="PANTHER" id="PTHR14083">
    <property type="entry name" value="YIP1 INTERACTING FACTOR HOMOLOG YIF1 PROTEIN"/>
    <property type="match status" value="1"/>
</dbReference>
<comment type="subcellular location">
    <subcellularLocation>
        <location evidence="9">Endoplasmic reticulum membrane</location>
        <topology evidence="9">Multi-pass membrane protein</topology>
    </subcellularLocation>
    <subcellularLocation>
        <location evidence="9">Golgi apparatus membrane</location>
        <topology evidence="9">Multi-pass membrane protein</topology>
    </subcellularLocation>
</comment>
<evidence type="ECO:0000256" key="8">
    <source>
        <dbReference type="ARBA" id="ARBA00023136"/>
    </source>
</evidence>
<feature type="transmembrane region" description="Helical" evidence="9">
    <location>
        <begin position="274"/>
        <end position="293"/>
    </location>
</feature>
<feature type="transmembrane region" description="Helical" evidence="9">
    <location>
        <begin position="168"/>
        <end position="190"/>
    </location>
</feature>
<keyword evidence="7 9" id="KW-0333">Golgi apparatus</keyword>
<sequence>MNPLNPPTPRGSLFDRFPTPAGQNQGYPPPYYPPPPPAPGMRRSPLDELSGTIGQIGSVVNTPFVQQYGQQLINESKSKFATLLSMDMLRYYFVVNNQYVINKLKLLVFPIGHADWKRRSPMRSRPDAEPIYLPPREDIHAPDLYIPLVSFITYILLVGVIAGSKHVFHPEILLVTGSTGLGVLVLEIFIDKILLAIVGSKTIPILDLIAYSTYKYVAVVLALLGNILLGRSAFYIITLIFGVFMCLFLFHTLSQELSTDEFSVGGRRLTRRNYAVFTIGALQLPLCFFLGVMNL</sequence>
<keyword evidence="12" id="KW-1185">Reference proteome</keyword>
<keyword evidence="5 9" id="KW-0653">Protein transport</keyword>
<name>A0ABQ8UNL5_9EUKA</name>
<evidence type="ECO:0000256" key="6">
    <source>
        <dbReference type="ARBA" id="ARBA00022989"/>
    </source>
</evidence>
<evidence type="ECO:0000313" key="12">
    <source>
        <dbReference type="Proteomes" id="UP001141327"/>
    </source>
</evidence>
<keyword evidence="6 9" id="KW-1133">Transmembrane helix</keyword>
<gene>
    <name evidence="11" type="ORF">PAPYR_3944</name>
</gene>
<evidence type="ECO:0000256" key="1">
    <source>
        <dbReference type="ARBA" id="ARBA00009727"/>
    </source>
</evidence>
<dbReference type="EMBL" id="JAPMOS010000016">
    <property type="protein sequence ID" value="KAJ4459888.1"/>
    <property type="molecule type" value="Genomic_DNA"/>
</dbReference>
<dbReference type="PANTHER" id="PTHR14083:SF0">
    <property type="entry name" value="YIP1D-INTERACTING FACTOR 1, ISOFORM C"/>
    <property type="match status" value="1"/>
</dbReference>
<organism evidence="11 12">
    <name type="scientific">Paratrimastix pyriformis</name>
    <dbReference type="NCBI Taxonomy" id="342808"/>
    <lineage>
        <taxon>Eukaryota</taxon>
        <taxon>Metamonada</taxon>
        <taxon>Preaxostyla</taxon>
        <taxon>Paratrimastigidae</taxon>
        <taxon>Paratrimastix</taxon>
    </lineage>
</organism>
<evidence type="ECO:0000256" key="5">
    <source>
        <dbReference type="ARBA" id="ARBA00022927"/>
    </source>
</evidence>
<keyword evidence="3 9" id="KW-0812">Transmembrane</keyword>
<dbReference type="Pfam" id="PF03878">
    <property type="entry name" value="YIF1"/>
    <property type="match status" value="1"/>
</dbReference>
<keyword evidence="4 9" id="KW-0256">Endoplasmic reticulum</keyword>
<proteinExistence type="inferred from homology"/>
<comment type="function">
    <text evidence="9">Has a role in transport between endoplasmic reticulum and Golgi.</text>
</comment>
<evidence type="ECO:0000256" key="3">
    <source>
        <dbReference type="ARBA" id="ARBA00022692"/>
    </source>
</evidence>
<feature type="compositionally biased region" description="Pro residues" evidence="10">
    <location>
        <begin position="27"/>
        <end position="39"/>
    </location>
</feature>
<keyword evidence="2 9" id="KW-0813">Transport</keyword>